<evidence type="ECO:0000313" key="6">
    <source>
        <dbReference type="EMBL" id="TNN10551.1"/>
    </source>
</evidence>
<dbReference type="OrthoDB" id="5795902at2759"/>
<keyword evidence="2 4" id="KW-0378">Hydrolase</keyword>
<dbReference type="STRING" id="6182.A0A4Z2D211"/>
<dbReference type="Pfam" id="PF16499">
    <property type="entry name" value="Melibiase_2"/>
    <property type="match status" value="1"/>
</dbReference>
<dbReference type="EC" id="3.2.1.-" evidence="4"/>
<protein>
    <recommendedName>
        <fullName evidence="4">Alpha-galactosidase</fullName>
        <ecNumber evidence="4">3.2.1.-</ecNumber>
    </recommendedName>
</protein>
<dbReference type="SUPFAM" id="SSF51011">
    <property type="entry name" value="Glycosyl hydrolase domain"/>
    <property type="match status" value="1"/>
</dbReference>
<evidence type="ECO:0000256" key="5">
    <source>
        <dbReference type="SAM" id="SignalP"/>
    </source>
</evidence>
<evidence type="ECO:0000256" key="4">
    <source>
        <dbReference type="RuleBase" id="RU361168"/>
    </source>
</evidence>
<accession>A0A4Z2D211</accession>
<dbReference type="InterPro" id="IPR017853">
    <property type="entry name" value="GH"/>
</dbReference>
<dbReference type="InterPro" id="IPR002241">
    <property type="entry name" value="Glyco_hydro_27"/>
</dbReference>
<dbReference type="SUPFAM" id="SSF51445">
    <property type="entry name" value="(Trans)glycosidases"/>
    <property type="match status" value="1"/>
</dbReference>
<comment type="subunit">
    <text evidence="4">Homodimer.</text>
</comment>
<dbReference type="GO" id="GO:0009311">
    <property type="term" value="P:oligosaccharide metabolic process"/>
    <property type="evidence" value="ECO:0007669"/>
    <property type="project" value="TreeGrafter"/>
</dbReference>
<dbReference type="Proteomes" id="UP000311919">
    <property type="component" value="Unassembled WGS sequence"/>
</dbReference>
<dbReference type="PANTHER" id="PTHR11452:SF83">
    <property type="entry name" value="ALPHA-GALACTOSIDASE"/>
    <property type="match status" value="1"/>
</dbReference>
<dbReference type="FunFam" id="3.20.20.70:FF:000197">
    <property type="entry name" value="Alpha-galactosidase"/>
    <property type="match status" value="1"/>
</dbReference>
<gene>
    <name evidence="6" type="ORF">EWB00_005284</name>
</gene>
<dbReference type="GO" id="GO:0004557">
    <property type="term" value="F:alpha-galactosidase activity"/>
    <property type="evidence" value="ECO:0007669"/>
    <property type="project" value="TreeGrafter"/>
</dbReference>
<keyword evidence="7" id="KW-1185">Reference proteome</keyword>
<evidence type="ECO:0000256" key="1">
    <source>
        <dbReference type="ARBA" id="ARBA00009743"/>
    </source>
</evidence>
<dbReference type="InterPro" id="IPR013780">
    <property type="entry name" value="Glyco_hydro_b"/>
</dbReference>
<dbReference type="EMBL" id="SKCS01000354">
    <property type="protein sequence ID" value="TNN10551.1"/>
    <property type="molecule type" value="Genomic_DNA"/>
</dbReference>
<name>A0A4Z2D211_SCHJA</name>
<evidence type="ECO:0000256" key="3">
    <source>
        <dbReference type="ARBA" id="ARBA00023295"/>
    </source>
</evidence>
<evidence type="ECO:0000313" key="7">
    <source>
        <dbReference type="Proteomes" id="UP000311919"/>
    </source>
</evidence>
<comment type="caution">
    <text evidence="6">The sequence shown here is derived from an EMBL/GenBank/DDBJ whole genome shotgun (WGS) entry which is preliminary data.</text>
</comment>
<dbReference type="Gene3D" id="2.60.40.1180">
    <property type="entry name" value="Golgi alpha-mannosidase II"/>
    <property type="match status" value="1"/>
</dbReference>
<feature type="signal peptide" evidence="5">
    <location>
        <begin position="1"/>
        <end position="21"/>
    </location>
</feature>
<dbReference type="PANTHER" id="PTHR11452">
    <property type="entry name" value="ALPHA-GALACTOSIDASE/ALPHA-N-ACETYLGALACTOSAMINIDASE"/>
    <property type="match status" value="1"/>
</dbReference>
<dbReference type="CDD" id="cd14792">
    <property type="entry name" value="GH27"/>
    <property type="match status" value="1"/>
</dbReference>
<proteinExistence type="inferred from homology"/>
<dbReference type="GO" id="GO:0005737">
    <property type="term" value="C:cytoplasm"/>
    <property type="evidence" value="ECO:0007669"/>
    <property type="project" value="TreeGrafter"/>
</dbReference>
<dbReference type="Gene3D" id="3.20.20.70">
    <property type="entry name" value="Aldolase class I"/>
    <property type="match status" value="1"/>
</dbReference>
<dbReference type="AlphaFoldDB" id="A0A4Z2D211"/>
<evidence type="ECO:0000256" key="2">
    <source>
        <dbReference type="ARBA" id="ARBA00022801"/>
    </source>
</evidence>
<sequence length="466" mass="54281">MLHFNKLLWILVFEAYMLIHSCVLCLDNGLARTPPMGWMAWLQSRCSLDCHEYPNYCISEKLIQRLADKIVSRGWRELGYRYVITDDCWSEMNRDPKTHKIVADHERFPNGMTNVGQYLHSKNLLFGIYLDYGTLTCEGYPGSMNYLELDARSIAEWKVDYIKMDGCNSLPNIQPEGYENFSRLLNTTGRPMVLSCSYPAYISWLENPNLIDWNRLKRNCNSWRITYDVYYTFDNIFNIINTYIAGNDILPKLAGPGHWNDPDMLLLGNFGLTDDQKRSQFGLWCMFAAPLIIRADIDELDAFSESLLRNEHLLAIDQDKGGHQAEFIKTQNNVQLWVRQLDDYPMGWAIACFYTIDKGESIHFNISLNEFKSSTYSISGNYFELLDVFTGYTIKVVELTELFQLVINPSGIMIYRVKSIHQYHTLQPKPSDDDHNHYCIVGQFMDQILSDLLLFTLYYFIVNYDN</sequence>
<reference evidence="6 7" key="1">
    <citation type="submission" date="2019-03" db="EMBL/GenBank/DDBJ databases">
        <title>An improved genome assembly of the fluke Schistosoma japonicum.</title>
        <authorList>
            <person name="Hu W."/>
            <person name="Luo F."/>
            <person name="Yin M."/>
            <person name="Mo X."/>
            <person name="Sun C."/>
            <person name="Wu Q."/>
            <person name="Zhu B."/>
            <person name="Xiang M."/>
            <person name="Wang J."/>
            <person name="Wang Y."/>
            <person name="Zhang T."/>
            <person name="Xu B."/>
            <person name="Zheng H."/>
            <person name="Feng Z."/>
        </authorList>
    </citation>
    <scope>NUCLEOTIDE SEQUENCE [LARGE SCALE GENOMIC DNA]</scope>
    <source>
        <strain evidence="6">HuSjv2</strain>
        <tissue evidence="6">Worms</tissue>
    </source>
</reference>
<keyword evidence="3 4" id="KW-0326">Glycosidase</keyword>
<feature type="chain" id="PRO_5021303785" description="Alpha-galactosidase" evidence="5">
    <location>
        <begin position="22"/>
        <end position="466"/>
    </location>
</feature>
<dbReference type="PRINTS" id="PR00740">
    <property type="entry name" value="GLHYDRLASE27"/>
</dbReference>
<comment type="similarity">
    <text evidence="1 4">Belongs to the glycosyl hydrolase 27 family.</text>
</comment>
<keyword evidence="4" id="KW-1015">Disulfide bond</keyword>
<dbReference type="InterPro" id="IPR013785">
    <property type="entry name" value="Aldolase_TIM"/>
</dbReference>
<organism evidence="6 7">
    <name type="scientific">Schistosoma japonicum</name>
    <name type="common">Blood fluke</name>
    <dbReference type="NCBI Taxonomy" id="6182"/>
    <lineage>
        <taxon>Eukaryota</taxon>
        <taxon>Metazoa</taxon>
        <taxon>Spiralia</taxon>
        <taxon>Lophotrochozoa</taxon>
        <taxon>Platyhelminthes</taxon>
        <taxon>Trematoda</taxon>
        <taxon>Digenea</taxon>
        <taxon>Strigeidida</taxon>
        <taxon>Schistosomatoidea</taxon>
        <taxon>Schistosomatidae</taxon>
        <taxon>Schistosoma</taxon>
    </lineage>
</organism>
<keyword evidence="5" id="KW-0732">Signal</keyword>
<dbReference type="GO" id="GO:0016139">
    <property type="term" value="P:glycoside catabolic process"/>
    <property type="evidence" value="ECO:0007669"/>
    <property type="project" value="TreeGrafter"/>
</dbReference>